<dbReference type="SMART" id="SM00360">
    <property type="entry name" value="RRM"/>
    <property type="match status" value="1"/>
</dbReference>
<dbReference type="InterPro" id="IPR035979">
    <property type="entry name" value="RBD_domain_sf"/>
</dbReference>
<feature type="region of interest" description="Disordered" evidence="2">
    <location>
        <begin position="1"/>
        <end position="41"/>
    </location>
</feature>
<keyword evidence="1" id="KW-0694">RNA-binding</keyword>
<evidence type="ECO:0000259" key="3">
    <source>
        <dbReference type="PROSITE" id="PS50102"/>
    </source>
</evidence>
<dbReference type="STRING" id="237631.A0A0D1C969"/>
<dbReference type="SUPFAM" id="SSF54928">
    <property type="entry name" value="RNA-binding domain, RBD"/>
    <property type="match status" value="1"/>
</dbReference>
<organism evidence="4 5">
    <name type="scientific">Mycosarcoma maydis</name>
    <name type="common">Corn smut fungus</name>
    <name type="synonym">Ustilago maydis</name>
    <dbReference type="NCBI Taxonomy" id="5270"/>
    <lineage>
        <taxon>Eukaryota</taxon>
        <taxon>Fungi</taxon>
        <taxon>Dikarya</taxon>
        <taxon>Basidiomycota</taxon>
        <taxon>Ustilaginomycotina</taxon>
        <taxon>Ustilaginomycetes</taxon>
        <taxon>Ustilaginales</taxon>
        <taxon>Ustilaginaceae</taxon>
        <taxon>Mycosarcoma</taxon>
    </lineage>
</organism>
<dbReference type="OrthoDB" id="5970at2759"/>
<proteinExistence type="predicted"/>
<feature type="compositionally biased region" description="Basic and acidic residues" evidence="2">
    <location>
        <begin position="1"/>
        <end position="20"/>
    </location>
</feature>
<feature type="domain" description="RRM" evidence="3">
    <location>
        <begin position="37"/>
        <end position="114"/>
    </location>
</feature>
<dbReference type="GO" id="GO:0016607">
    <property type="term" value="C:nuclear speck"/>
    <property type="evidence" value="ECO:0000318"/>
    <property type="project" value="GO_Central"/>
</dbReference>
<evidence type="ECO:0000313" key="5">
    <source>
        <dbReference type="Proteomes" id="UP000000561"/>
    </source>
</evidence>
<dbReference type="InterPro" id="IPR050907">
    <property type="entry name" value="SRSF"/>
</dbReference>
<dbReference type="GO" id="GO:0000381">
    <property type="term" value="P:regulation of alternative mRNA splicing, via spliceosome"/>
    <property type="evidence" value="ECO:0000318"/>
    <property type="project" value="GO_Central"/>
</dbReference>
<dbReference type="InterPro" id="IPR012677">
    <property type="entry name" value="Nucleotide-bd_a/b_plait_sf"/>
</dbReference>
<dbReference type="Proteomes" id="UP000000561">
    <property type="component" value="Chromosome 5"/>
</dbReference>
<evidence type="ECO:0000256" key="1">
    <source>
        <dbReference type="PROSITE-ProRule" id="PRU00176"/>
    </source>
</evidence>
<dbReference type="Pfam" id="PF00076">
    <property type="entry name" value="RRM_1"/>
    <property type="match status" value="1"/>
</dbReference>
<sequence length="282" mass="31532">MSGRGYERGYERDERDDRAPRGGGRGGRGGRDRAPPTTLFVAGFPSSMRAKDLAYEFERMGPLIRCDIPALKSATATPYAFIEYEDPRDADAAFNDMHGMRFGRNEITIQFAKNAPSANWRFDGPSRGAPPPPSYGGRGAREGRDSRDERARSDVPPPPQRPQLSKEEEEEADRAAEERARKRAAMRRERERSPEPRRGEDADYPEDRRMGNSRRDNDDADRDERRENSESATNGNGNGHGHGNGVEDEQPRDDVKNDQANTAAEEKQPEENDDAAVPASNE</sequence>
<accession>A0A0D1C969</accession>
<dbReference type="InterPro" id="IPR000504">
    <property type="entry name" value="RRM_dom"/>
</dbReference>
<dbReference type="PANTHER" id="PTHR23147">
    <property type="entry name" value="SERINE/ARGININE RICH SPLICING FACTOR"/>
    <property type="match status" value="1"/>
</dbReference>
<dbReference type="InParanoid" id="A0A0D1C969"/>
<reference evidence="4 5" key="1">
    <citation type="journal article" date="2006" name="Nature">
        <title>Insights from the genome of the biotrophic fungal plant pathogen Ustilago maydis.</title>
        <authorList>
            <person name="Kamper J."/>
            <person name="Kahmann R."/>
            <person name="Bolker M."/>
            <person name="Ma L.J."/>
            <person name="Brefort T."/>
            <person name="Saville B.J."/>
            <person name="Banuett F."/>
            <person name="Kronstad J.W."/>
            <person name="Gold S.E."/>
            <person name="Muller O."/>
            <person name="Perlin M.H."/>
            <person name="Wosten H.A."/>
            <person name="de Vries R."/>
            <person name="Ruiz-Herrera J."/>
            <person name="Reynaga-Pena C.G."/>
            <person name="Snetselaar K."/>
            <person name="McCann M."/>
            <person name="Perez-Martin J."/>
            <person name="Feldbrugge M."/>
            <person name="Basse C.W."/>
            <person name="Steinberg G."/>
            <person name="Ibeas J.I."/>
            <person name="Holloman W."/>
            <person name="Guzman P."/>
            <person name="Farman M."/>
            <person name="Stajich J.E."/>
            <person name="Sentandreu R."/>
            <person name="Gonzalez-Prieto J.M."/>
            <person name="Kennell J.C."/>
            <person name="Molina L."/>
            <person name="Schirawski J."/>
            <person name="Mendoza-Mendoza A."/>
            <person name="Greilinger D."/>
            <person name="Munch K."/>
            <person name="Rossel N."/>
            <person name="Scherer M."/>
            <person name="Vranes M."/>
            <person name="Ladendorf O."/>
            <person name="Vincon V."/>
            <person name="Fuchs U."/>
            <person name="Sandrock B."/>
            <person name="Meng S."/>
            <person name="Ho E.C."/>
            <person name="Cahill M.J."/>
            <person name="Boyce K.J."/>
            <person name="Klose J."/>
            <person name="Klosterman S.J."/>
            <person name="Deelstra H.J."/>
            <person name="Ortiz-Castellanos L."/>
            <person name="Li W."/>
            <person name="Sanchez-Alonso P."/>
            <person name="Schreier P.H."/>
            <person name="Hauser-Hahn I."/>
            <person name="Vaupel M."/>
            <person name="Koopmann E."/>
            <person name="Friedrich G."/>
            <person name="Voss H."/>
            <person name="Schluter T."/>
            <person name="Margolis J."/>
            <person name="Platt D."/>
            <person name="Swimmer C."/>
            <person name="Gnirke A."/>
            <person name="Chen F."/>
            <person name="Vysotskaia V."/>
            <person name="Mannhaupt G."/>
            <person name="Guldener U."/>
            <person name="Munsterkotter M."/>
            <person name="Haase D."/>
            <person name="Oesterheld M."/>
            <person name="Mewes H.W."/>
            <person name="Mauceli E.W."/>
            <person name="DeCaprio D."/>
            <person name="Wade C.M."/>
            <person name="Butler J."/>
            <person name="Young S."/>
            <person name="Jaffe D.B."/>
            <person name="Calvo S."/>
            <person name="Nusbaum C."/>
            <person name="Galagan J."/>
            <person name="Birren B.W."/>
        </authorList>
    </citation>
    <scope>NUCLEOTIDE SEQUENCE [LARGE SCALE GENOMIC DNA]</scope>
    <source>
        <strain evidence="5">DSM 14603 / FGSC 9021 / UM521</strain>
    </source>
</reference>
<dbReference type="Gene3D" id="3.30.70.330">
    <property type="match status" value="1"/>
</dbReference>
<dbReference type="VEuPathDB" id="FungiDB:UMAG_02469"/>
<dbReference type="KEGG" id="uma:UMAG_02469"/>
<feature type="compositionally biased region" description="Basic and acidic residues" evidence="2">
    <location>
        <begin position="139"/>
        <end position="153"/>
    </location>
</feature>
<gene>
    <name evidence="4" type="ORF">UMAG_02469</name>
</gene>
<dbReference type="eggNOG" id="ENOG502S4TA">
    <property type="taxonomic scope" value="Eukaryota"/>
</dbReference>
<name>A0A0D1C969_MYCMD</name>
<evidence type="ECO:0000313" key="4">
    <source>
        <dbReference type="EMBL" id="KIS69957.1"/>
    </source>
</evidence>
<feature type="region of interest" description="Disordered" evidence="2">
    <location>
        <begin position="117"/>
        <end position="282"/>
    </location>
</feature>
<keyword evidence="5" id="KW-1185">Reference proteome</keyword>
<dbReference type="EMBL" id="CM003144">
    <property type="protein sequence ID" value="KIS69957.1"/>
    <property type="molecule type" value="Genomic_DNA"/>
</dbReference>
<dbReference type="AlphaFoldDB" id="A0A0D1C969"/>
<dbReference type="FunFam" id="3.30.70.330:FF:000827">
    <property type="entry name" value="Related to pre-mRNA splicing factor"/>
    <property type="match status" value="1"/>
</dbReference>
<dbReference type="OMA" id="CSPADHR"/>
<dbReference type="GeneID" id="23563209"/>
<feature type="compositionally biased region" description="Basic and acidic residues" evidence="2">
    <location>
        <begin position="173"/>
        <end position="229"/>
    </location>
</feature>
<evidence type="ECO:0000256" key="2">
    <source>
        <dbReference type="SAM" id="MobiDB-lite"/>
    </source>
</evidence>
<dbReference type="GO" id="GO:0003729">
    <property type="term" value="F:mRNA binding"/>
    <property type="evidence" value="ECO:0000318"/>
    <property type="project" value="GO_Central"/>
</dbReference>
<dbReference type="RefSeq" id="XP_011388751.1">
    <property type="nucleotide sequence ID" value="XM_011390449.1"/>
</dbReference>
<dbReference type="FunCoup" id="A0A0D1C969">
    <property type="interactions" value="42"/>
</dbReference>
<dbReference type="PROSITE" id="PS50102">
    <property type="entry name" value="RRM"/>
    <property type="match status" value="1"/>
</dbReference>
<protein>
    <recommendedName>
        <fullName evidence="3">RRM domain-containing protein</fullName>
    </recommendedName>
</protein>